<dbReference type="OrthoDB" id="161814at2759"/>
<keyword evidence="4 6" id="KW-1133">Transmembrane helix</keyword>
<comment type="caution">
    <text evidence="7">The sequence shown here is derived from an EMBL/GenBank/DDBJ whole genome shotgun (WGS) entry which is preliminary data.</text>
</comment>
<proteinExistence type="inferred from homology"/>
<comment type="subcellular location">
    <subcellularLocation>
        <location evidence="1 6">Membrane</location>
        <topology evidence="1 6">Multi-pass membrane protein</topology>
    </subcellularLocation>
</comment>
<keyword evidence="8" id="KW-1185">Reference proteome</keyword>
<comment type="similarity">
    <text evidence="2 6">Belongs to the copper transporter (Ctr) (TC 1.A.56) family. SLC31A subfamily.</text>
</comment>
<name>A0A2B7Y7G5_POLH7</name>
<reference evidence="7 8" key="1">
    <citation type="submission" date="2017-10" db="EMBL/GenBank/DDBJ databases">
        <title>Comparative genomics in systemic dimorphic fungi from Ajellomycetaceae.</title>
        <authorList>
            <person name="Munoz J.F."/>
            <person name="Mcewen J.G."/>
            <person name="Clay O.K."/>
            <person name="Cuomo C.A."/>
        </authorList>
    </citation>
    <scope>NUCLEOTIDE SEQUENCE [LARGE SCALE GENOMIC DNA]</scope>
    <source>
        <strain evidence="7 8">UAMH7299</strain>
    </source>
</reference>
<dbReference type="PANTHER" id="PTHR12483:SF73">
    <property type="entry name" value="COPPER TRANSPORT PROTEIN CTR3"/>
    <property type="match status" value="1"/>
</dbReference>
<keyword evidence="3 6" id="KW-0812">Transmembrane</keyword>
<evidence type="ECO:0000256" key="4">
    <source>
        <dbReference type="ARBA" id="ARBA00022989"/>
    </source>
</evidence>
<dbReference type="EMBL" id="PDNA01000064">
    <property type="protein sequence ID" value="PGH17436.1"/>
    <property type="molecule type" value="Genomic_DNA"/>
</dbReference>
<dbReference type="GO" id="GO:0016020">
    <property type="term" value="C:membrane"/>
    <property type="evidence" value="ECO:0007669"/>
    <property type="project" value="UniProtKB-SubCell"/>
</dbReference>
<feature type="transmembrane region" description="Helical" evidence="6">
    <location>
        <begin position="152"/>
        <end position="172"/>
    </location>
</feature>
<keyword evidence="6" id="KW-0813">Transport</keyword>
<evidence type="ECO:0000256" key="3">
    <source>
        <dbReference type="ARBA" id="ARBA00022692"/>
    </source>
</evidence>
<dbReference type="GO" id="GO:0005375">
    <property type="term" value="F:copper ion transmembrane transporter activity"/>
    <property type="evidence" value="ECO:0007669"/>
    <property type="project" value="UniProtKB-UniRule"/>
</dbReference>
<protein>
    <recommendedName>
        <fullName evidence="6">Copper transport protein</fullName>
    </recommendedName>
</protein>
<keyword evidence="5 6" id="KW-0472">Membrane</keyword>
<feature type="transmembrane region" description="Helical" evidence="6">
    <location>
        <begin position="178"/>
        <end position="199"/>
    </location>
</feature>
<keyword evidence="6" id="KW-0186">Copper</keyword>
<accession>A0A2B7Y7G5</accession>
<dbReference type="InterPro" id="IPR007274">
    <property type="entry name" value="Cop_transporter"/>
</dbReference>
<evidence type="ECO:0000313" key="7">
    <source>
        <dbReference type="EMBL" id="PGH17436.1"/>
    </source>
</evidence>
<gene>
    <name evidence="7" type="ORF">AJ80_04806</name>
</gene>
<dbReference type="STRING" id="1447883.A0A2B7Y7G5"/>
<feature type="transmembrane region" description="Helical" evidence="6">
    <location>
        <begin position="68"/>
        <end position="86"/>
    </location>
</feature>
<evidence type="ECO:0000256" key="1">
    <source>
        <dbReference type="ARBA" id="ARBA00004141"/>
    </source>
</evidence>
<evidence type="ECO:0000313" key="8">
    <source>
        <dbReference type="Proteomes" id="UP000224634"/>
    </source>
</evidence>
<dbReference type="Pfam" id="PF04145">
    <property type="entry name" value="Ctr"/>
    <property type="match status" value="1"/>
</dbReference>
<organism evidence="7 8">
    <name type="scientific">Polytolypa hystricis (strain UAMH7299)</name>
    <dbReference type="NCBI Taxonomy" id="1447883"/>
    <lineage>
        <taxon>Eukaryota</taxon>
        <taxon>Fungi</taxon>
        <taxon>Dikarya</taxon>
        <taxon>Ascomycota</taxon>
        <taxon>Pezizomycotina</taxon>
        <taxon>Eurotiomycetes</taxon>
        <taxon>Eurotiomycetidae</taxon>
        <taxon>Onygenales</taxon>
        <taxon>Onygenales incertae sedis</taxon>
        <taxon>Polytolypa</taxon>
    </lineage>
</organism>
<sequence length="230" mass="25549">MDHDMASHSMPMATSTSMATHIMSMTTSGGAMDHGGMGDGCQISMLWNWNTINACFISSSWKITSKGMFAGSCIGVILLVMSLEFLRRFSHEYDMYLQGRSRFFPRQIADSTATAALINPKTNNDTDEAEAEAARKPNCPPVLPRPTILQHVLRSLLHMLQFGVAYFVMLLAMYYNGYFIICILIGAFLGSFVFSWGALDKKKYCPISISLLMRVLRLSAVDDTRELATA</sequence>
<dbReference type="AlphaFoldDB" id="A0A2B7Y7G5"/>
<keyword evidence="6" id="KW-0406">Ion transport</keyword>
<dbReference type="PANTHER" id="PTHR12483">
    <property type="entry name" value="SOLUTE CARRIER FAMILY 31 COPPER TRANSPORTERS"/>
    <property type="match status" value="1"/>
</dbReference>
<evidence type="ECO:0000256" key="5">
    <source>
        <dbReference type="ARBA" id="ARBA00023136"/>
    </source>
</evidence>
<evidence type="ECO:0000256" key="2">
    <source>
        <dbReference type="ARBA" id="ARBA00006921"/>
    </source>
</evidence>
<evidence type="ECO:0000256" key="6">
    <source>
        <dbReference type="RuleBase" id="RU367022"/>
    </source>
</evidence>
<dbReference type="Proteomes" id="UP000224634">
    <property type="component" value="Unassembled WGS sequence"/>
</dbReference>
<keyword evidence="6" id="KW-0187">Copper transport</keyword>